<keyword evidence="2" id="KW-0067">ATP-binding</keyword>
<dbReference type="SUPFAM" id="SSF56801">
    <property type="entry name" value="Acetyl-CoA synthetase-like"/>
    <property type="match status" value="1"/>
</dbReference>
<dbReference type="InterPro" id="IPR020845">
    <property type="entry name" value="AMP-binding_CS"/>
</dbReference>
<proteinExistence type="predicted"/>
<dbReference type="Proteomes" id="UP000039046">
    <property type="component" value="Unassembled WGS sequence"/>
</dbReference>
<dbReference type="GO" id="GO:0016020">
    <property type="term" value="C:membrane"/>
    <property type="evidence" value="ECO:0007669"/>
    <property type="project" value="TreeGrafter"/>
</dbReference>
<dbReference type="EMBL" id="CDHN01000007">
    <property type="protein sequence ID" value="CEJ94386.1"/>
    <property type="molecule type" value="Genomic_DNA"/>
</dbReference>
<evidence type="ECO:0000259" key="4">
    <source>
        <dbReference type="Pfam" id="PF00501"/>
    </source>
</evidence>
<evidence type="ECO:0000256" key="2">
    <source>
        <dbReference type="ARBA" id="ARBA00022840"/>
    </source>
</evidence>
<feature type="domain" description="AMP-dependent synthetase/ligase" evidence="4">
    <location>
        <begin position="87"/>
        <end position="512"/>
    </location>
</feature>
<evidence type="ECO:0000313" key="5">
    <source>
        <dbReference type="EMBL" id="CEJ94386.1"/>
    </source>
</evidence>
<dbReference type="PROSITE" id="PS00455">
    <property type="entry name" value="AMP_BINDING"/>
    <property type="match status" value="1"/>
</dbReference>
<feature type="region of interest" description="Disordered" evidence="3">
    <location>
        <begin position="13"/>
        <end position="34"/>
    </location>
</feature>
<sequence length="706" mass="76912">MPNHAAAMRLTAELARAPPEGSPQAVPLPGSERPGRSPIYRHWRFADKPLLTTMDPDVRTLHDLFQSSADTFPRNRCLGERKWLPAKQAWDDKFSFITYSEVAERRKNFGAGLVEVQQKLGLPKDAKGIALWSQNRPEWQIVDLGCASQGLYTVSLYETLGPDATEFILNHAELTSVATSITHIPALLKLAPRLPLLKLIVCLDDLDAGEVESTTKGAVLRQFAADSGIHICSLKEVEQIGKDSGRPMNPAHPEDIYTINYTSGTTGMPKGVVLTHAACVASNCGTRIGAGEGSTNDVALSYMPLAHMLQRLVEHGGFAVGAAFGYFRGDLTGLLDDIKVLKPTGFISVPRLFNRFNSALRQATIDADGFKGNLSKQAIASKLANMSLPMGQAYHSHWLYDRFWTPKVRAALGFQRIKVMGSGSAPLDPQVQRFLTAAIGARLVQGYGLTESAGVVSTQLVGDYSTGNCGPPSPNVEICLESVPDMGYDVHDKPNPRGELLLRGPSIFTGYLKNDEENKKAIDADGWFHTGDVALIDEVGRIRIIDRKKNIVKLAQGEYVAPERIENVYSANCNLIAMAYVHGDSTESTLVGVFGVNPETFAPWASKLVGSPIAESDVAALEAAAKHPTVKTELLKIFDKIGTKAKFNGYEKIKNLLLAVEPFTVENELLTPTLKLKRVHAGRAFKDEIAQMYAEIAAKTPARTKL</sequence>
<dbReference type="Pfam" id="PF00501">
    <property type="entry name" value="AMP-binding"/>
    <property type="match status" value="1"/>
</dbReference>
<evidence type="ECO:0000256" key="3">
    <source>
        <dbReference type="SAM" id="MobiDB-lite"/>
    </source>
</evidence>
<dbReference type="InterPro" id="IPR042099">
    <property type="entry name" value="ANL_N_sf"/>
</dbReference>
<reference evidence="5 6" key="1">
    <citation type="journal article" date="2015" name="Genome Announc.">
        <title>Draft Genome Sequence and Gene Annotation of the Entomopathogenic Fungus Verticillium hemipterigenum.</title>
        <authorList>
            <person name="Horn F."/>
            <person name="Habel A."/>
            <person name="Scharf D.H."/>
            <person name="Dworschak J."/>
            <person name="Brakhage A.A."/>
            <person name="Guthke R."/>
            <person name="Hertweck C."/>
            <person name="Linde J."/>
        </authorList>
    </citation>
    <scope>NUCLEOTIDE SEQUENCE [LARGE SCALE GENOMIC DNA]</scope>
</reference>
<dbReference type="HOGENOM" id="CLU_000022_45_4_1"/>
<dbReference type="AlphaFoldDB" id="A0A0A1TBE5"/>
<dbReference type="GO" id="GO:0005783">
    <property type="term" value="C:endoplasmic reticulum"/>
    <property type="evidence" value="ECO:0007669"/>
    <property type="project" value="TreeGrafter"/>
</dbReference>
<dbReference type="GO" id="GO:0004467">
    <property type="term" value="F:long-chain fatty acid-CoA ligase activity"/>
    <property type="evidence" value="ECO:0007669"/>
    <property type="project" value="TreeGrafter"/>
</dbReference>
<gene>
    <name evidence="5" type="ORF">VHEMI09923</name>
</gene>
<dbReference type="OrthoDB" id="1700726at2759"/>
<organism evidence="5 6">
    <name type="scientific">[Torrubiella] hemipterigena</name>
    <dbReference type="NCBI Taxonomy" id="1531966"/>
    <lineage>
        <taxon>Eukaryota</taxon>
        <taxon>Fungi</taxon>
        <taxon>Dikarya</taxon>
        <taxon>Ascomycota</taxon>
        <taxon>Pezizomycotina</taxon>
        <taxon>Sordariomycetes</taxon>
        <taxon>Hypocreomycetidae</taxon>
        <taxon>Hypocreales</taxon>
        <taxon>Clavicipitaceae</taxon>
        <taxon>Clavicipitaceae incertae sedis</taxon>
        <taxon>'Torrubiella' clade</taxon>
    </lineage>
</organism>
<dbReference type="PANTHER" id="PTHR43272:SF33">
    <property type="entry name" value="AMP-BINDING DOMAIN-CONTAINING PROTEIN-RELATED"/>
    <property type="match status" value="1"/>
</dbReference>
<dbReference type="InterPro" id="IPR000873">
    <property type="entry name" value="AMP-dep_synth/lig_dom"/>
</dbReference>
<evidence type="ECO:0000313" key="6">
    <source>
        <dbReference type="Proteomes" id="UP000039046"/>
    </source>
</evidence>
<dbReference type="STRING" id="1531966.A0A0A1TBE5"/>
<accession>A0A0A1TBE5</accession>
<evidence type="ECO:0000256" key="1">
    <source>
        <dbReference type="ARBA" id="ARBA00022741"/>
    </source>
</evidence>
<dbReference type="PANTHER" id="PTHR43272">
    <property type="entry name" value="LONG-CHAIN-FATTY-ACID--COA LIGASE"/>
    <property type="match status" value="1"/>
</dbReference>
<dbReference type="GO" id="GO:0005524">
    <property type="term" value="F:ATP binding"/>
    <property type="evidence" value="ECO:0007669"/>
    <property type="project" value="UniProtKB-KW"/>
</dbReference>
<dbReference type="Gene3D" id="3.40.50.12780">
    <property type="entry name" value="N-terminal domain of ligase-like"/>
    <property type="match status" value="1"/>
</dbReference>
<name>A0A0A1TBE5_9HYPO</name>
<keyword evidence="1" id="KW-0547">Nucleotide-binding</keyword>
<keyword evidence="6" id="KW-1185">Reference proteome</keyword>
<protein>
    <recommendedName>
        <fullName evidence="4">AMP-dependent synthetase/ligase domain-containing protein</fullName>
    </recommendedName>
</protein>